<organism evidence="1 2">
    <name type="scientific">Mycobacterium phage Eidsmoe</name>
    <dbReference type="NCBI Taxonomy" id="1821221"/>
    <lineage>
        <taxon>Viruses</taxon>
        <taxon>Duplodnaviria</taxon>
        <taxon>Heunggongvirae</taxon>
        <taxon>Uroviricota</taxon>
        <taxon>Caudoviricetes</taxon>
        <taxon>Fromanvirus</taxon>
        <taxon>Fromanvirus alma</taxon>
    </lineage>
</organism>
<evidence type="ECO:0000313" key="2">
    <source>
        <dbReference type="Proteomes" id="UP000222749"/>
    </source>
</evidence>
<evidence type="ECO:0000313" key="1">
    <source>
        <dbReference type="EMBL" id="AMS00861.1"/>
    </source>
</evidence>
<proteinExistence type="predicted"/>
<gene>
    <name evidence="1" type="ORF">PBI_EIDSMOE_61</name>
</gene>
<reference evidence="2" key="1">
    <citation type="submission" date="2016-02" db="EMBL/GenBank/DDBJ databases">
        <authorList>
            <person name="Wen L."/>
            <person name="He K."/>
            <person name="Yang H."/>
        </authorList>
    </citation>
    <scope>NUCLEOTIDE SEQUENCE [LARGE SCALE GENOMIC DNA]</scope>
</reference>
<name>A0A142K4W9_9CAUD</name>
<dbReference type="Proteomes" id="UP000222749">
    <property type="component" value="Segment"/>
</dbReference>
<dbReference type="EMBL" id="KU716094">
    <property type="protein sequence ID" value="AMS00861.1"/>
    <property type="molecule type" value="Genomic_DNA"/>
</dbReference>
<protein>
    <submittedName>
        <fullName evidence="1">Uncharacterized protein</fullName>
    </submittedName>
</protein>
<sequence length="46" mass="5192">MPYYVVTASVWSDNNDVESVEAQVSDLLWEKFDDVPACDVSELVEP</sequence>
<accession>A0A142K4W9</accession>